<gene>
    <name evidence="2" type="ORF">KC19_6G011400</name>
</gene>
<feature type="signal peptide" evidence="1">
    <location>
        <begin position="1"/>
        <end position="28"/>
    </location>
</feature>
<keyword evidence="3" id="KW-1185">Reference proteome</keyword>
<keyword evidence="1" id="KW-0732">Signal</keyword>
<name>A0A8T0HDC8_CERPU</name>
<protein>
    <submittedName>
        <fullName evidence="2">Uncharacterized protein</fullName>
    </submittedName>
</protein>
<proteinExistence type="predicted"/>
<evidence type="ECO:0000256" key="1">
    <source>
        <dbReference type="SAM" id="SignalP"/>
    </source>
</evidence>
<dbReference type="AlphaFoldDB" id="A0A8T0HDC8"/>
<accession>A0A8T0HDC8</accession>
<dbReference type="Proteomes" id="UP000822688">
    <property type="component" value="Chromosome 6"/>
</dbReference>
<comment type="caution">
    <text evidence="2">The sequence shown here is derived from an EMBL/GenBank/DDBJ whole genome shotgun (WGS) entry which is preliminary data.</text>
</comment>
<dbReference type="EMBL" id="CM026427">
    <property type="protein sequence ID" value="KAG0568314.1"/>
    <property type="molecule type" value="Genomic_DNA"/>
</dbReference>
<reference evidence="2 3" key="1">
    <citation type="submission" date="2020-06" db="EMBL/GenBank/DDBJ databases">
        <title>WGS assembly of Ceratodon purpureus strain R40.</title>
        <authorList>
            <person name="Carey S.B."/>
            <person name="Jenkins J."/>
            <person name="Shu S."/>
            <person name="Lovell J.T."/>
            <person name="Sreedasyam A."/>
            <person name="Maumus F."/>
            <person name="Tiley G.P."/>
            <person name="Fernandez-Pozo N."/>
            <person name="Barry K."/>
            <person name="Chen C."/>
            <person name="Wang M."/>
            <person name="Lipzen A."/>
            <person name="Daum C."/>
            <person name="Saski C.A."/>
            <person name="Payton A.C."/>
            <person name="Mcbreen J.C."/>
            <person name="Conrad R.E."/>
            <person name="Kollar L.M."/>
            <person name="Olsson S."/>
            <person name="Huttunen S."/>
            <person name="Landis J.B."/>
            <person name="Wickett N.J."/>
            <person name="Johnson M.G."/>
            <person name="Rensing S.A."/>
            <person name="Grimwood J."/>
            <person name="Schmutz J."/>
            <person name="Mcdaniel S.F."/>
        </authorList>
    </citation>
    <scope>NUCLEOTIDE SEQUENCE [LARGE SCALE GENOMIC DNA]</scope>
    <source>
        <strain evidence="2 3">R40</strain>
    </source>
</reference>
<evidence type="ECO:0000313" key="3">
    <source>
        <dbReference type="Proteomes" id="UP000822688"/>
    </source>
</evidence>
<evidence type="ECO:0000313" key="2">
    <source>
        <dbReference type="EMBL" id="KAG0568314.1"/>
    </source>
</evidence>
<feature type="chain" id="PRO_5035935497" evidence="1">
    <location>
        <begin position="29"/>
        <end position="67"/>
    </location>
</feature>
<sequence length="67" mass="7599">MHVFALHRNWPNCCACVFVTTLIDLTLLESLHNPKSCLHDFRASEDVEMEAICQLFEEQCCAIFGPG</sequence>
<organism evidence="2 3">
    <name type="scientific">Ceratodon purpureus</name>
    <name type="common">Fire moss</name>
    <name type="synonym">Dicranum purpureum</name>
    <dbReference type="NCBI Taxonomy" id="3225"/>
    <lineage>
        <taxon>Eukaryota</taxon>
        <taxon>Viridiplantae</taxon>
        <taxon>Streptophyta</taxon>
        <taxon>Embryophyta</taxon>
        <taxon>Bryophyta</taxon>
        <taxon>Bryophytina</taxon>
        <taxon>Bryopsida</taxon>
        <taxon>Dicranidae</taxon>
        <taxon>Pseudoditrichales</taxon>
        <taxon>Ditrichaceae</taxon>
        <taxon>Ceratodon</taxon>
    </lineage>
</organism>